<sequence>MARRMKKKMRMRCVTSYSTRLVFPCLTTIHTTDAGESTTEEEGISTIFTSQVGKVEIIKVEAYIWNRKCGETTTRTVGGCG</sequence>
<dbReference type="AlphaFoldDB" id="A0A5C3QCT4"/>
<name>A0A5C3QCT4_9AGAR</name>
<gene>
    <name evidence="1" type="ORF">BDV98DRAFT_337669</name>
</gene>
<reference evidence="1 2" key="1">
    <citation type="journal article" date="2019" name="Nat. Ecol. Evol.">
        <title>Megaphylogeny resolves global patterns of mushroom evolution.</title>
        <authorList>
            <person name="Varga T."/>
            <person name="Krizsan K."/>
            <person name="Foldi C."/>
            <person name="Dima B."/>
            <person name="Sanchez-Garcia M."/>
            <person name="Sanchez-Ramirez S."/>
            <person name="Szollosi G.J."/>
            <person name="Szarkandi J.G."/>
            <person name="Papp V."/>
            <person name="Albert L."/>
            <person name="Andreopoulos W."/>
            <person name="Angelini C."/>
            <person name="Antonin V."/>
            <person name="Barry K.W."/>
            <person name="Bougher N.L."/>
            <person name="Buchanan P."/>
            <person name="Buyck B."/>
            <person name="Bense V."/>
            <person name="Catcheside P."/>
            <person name="Chovatia M."/>
            <person name="Cooper J."/>
            <person name="Damon W."/>
            <person name="Desjardin D."/>
            <person name="Finy P."/>
            <person name="Geml J."/>
            <person name="Haridas S."/>
            <person name="Hughes K."/>
            <person name="Justo A."/>
            <person name="Karasinski D."/>
            <person name="Kautmanova I."/>
            <person name="Kiss B."/>
            <person name="Kocsube S."/>
            <person name="Kotiranta H."/>
            <person name="LaButti K.M."/>
            <person name="Lechner B.E."/>
            <person name="Liimatainen K."/>
            <person name="Lipzen A."/>
            <person name="Lukacs Z."/>
            <person name="Mihaltcheva S."/>
            <person name="Morgado L.N."/>
            <person name="Niskanen T."/>
            <person name="Noordeloos M.E."/>
            <person name="Ohm R.A."/>
            <person name="Ortiz-Santana B."/>
            <person name="Ovrebo C."/>
            <person name="Racz N."/>
            <person name="Riley R."/>
            <person name="Savchenko A."/>
            <person name="Shiryaev A."/>
            <person name="Soop K."/>
            <person name="Spirin V."/>
            <person name="Szebenyi C."/>
            <person name="Tomsovsky M."/>
            <person name="Tulloss R.E."/>
            <person name="Uehling J."/>
            <person name="Grigoriev I.V."/>
            <person name="Vagvolgyi C."/>
            <person name="Papp T."/>
            <person name="Martin F.M."/>
            <person name="Miettinen O."/>
            <person name="Hibbett D.S."/>
            <person name="Nagy L.G."/>
        </authorList>
    </citation>
    <scope>NUCLEOTIDE SEQUENCE [LARGE SCALE GENOMIC DNA]</scope>
    <source>
        <strain evidence="1 2">CBS 309.79</strain>
    </source>
</reference>
<dbReference type="Proteomes" id="UP000305067">
    <property type="component" value="Unassembled WGS sequence"/>
</dbReference>
<proteinExistence type="predicted"/>
<protein>
    <submittedName>
        <fullName evidence="1">Uncharacterized protein</fullName>
    </submittedName>
</protein>
<evidence type="ECO:0000313" key="2">
    <source>
        <dbReference type="Proteomes" id="UP000305067"/>
    </source>
</evidence>
<evidence type="ECO:0000313" key="1">
    <source>
        <dbReference type="EMBL" id="TFK96263.1"/>
    </source>
</evidence>
<keyword evidence="2" id="KW-1185">Reference proteome</keyword>
<accession>A0A5C3QCT4</accession>
<dbReference type="EMBL" id="ML178864">
    <property type="protein sequence ID" value="TFK96263.1"/>
    <property type="molecule type" value="Genomic_DNA"/>
</dbReference>
<organism evidence="1 2">
    <name type="scientific">Pterulicium gracile</name>
    <dbReference type="NCBI Taxonomy" id="1884261"/>
    <lineage>
        <taxon>Eukaryota</taxon>
        <taxon>Fungi</taxon>
        <taxon>Dikarya</taxon>
        <taxon>Basidiomycota</taxon>
        <taxon>Agaricomycotina</taxon>
        <taxon>Agaricomycetes</taxon>
        <taxon>Agaricomycetidae</taxon>
        <taxon>Agaricales</taxon>
        <taxon>Pleurotineae</taxon>
        <taxon>Pterulaceae</taxon>
        <taxon>Pterulicium</taxon>
    </lineage>
</organism>